<dbReference type="InterPro" id="IPR000683">
    <property type="entry name" value="Gfo/Idh/MocA-like_OxRdtase_N"/>
</dbReference>
<dbReference type="Pfam" id="PF01408">
    <property type="entry name" value="GFO_IDH_MocA"/>
    <property type="match status" value="1"/>
</dbReference>
<dbReference type="InterPro" id="IPR036291">
    <property type="entry name" value="NAD(P)-bd_dom_sf"/>
</dbReference>
<gene>
    <name evidence="3" type="ORF">ABEG18_17615</name>
</gene>
<name>A0AAU7JB09_9HYPH</name>
<dbReference type="InterPro" id="IPR051450">
    <property type="entry name" value="Gfo/Idh/MocA_Oxidoreductases"/>
</dbReference>
<accession>A0AAU7JB09</accession>
<dbReference type="SUPFAM" id="SSF51735">
    <property type="entry name" value="NAD(P)-binding Rossmann-fold domains"/>
    <property type="match status" value="1"/>
</dbReference>
<feature type="domain" description="Gfo/Idh/MocA-like oxidoreductase N-terminal" evidence="1">
    <location>
        <begin position="3"/>
        <end position="119"/>
    </location>
</feature>
<feature type="domain" description="GFO/IDH/MocA-like oxidoreductase" evidence="2">
    <location>
        <begin position="127"/>
        <end position="231"/>
    </location>
</feature>
<dbReference type="EMBL" id="CP157484">
    <property type="protein sequence ID" value="XBO37532.1"/>
    <property type="molecule type" value="Genomic_DNA"/>
</dbReference>
<dbReference type="InterPro" id="IPR055170">
    <property type="entry name" value="GFO_IDH_MocA-like_dom"/>
</dbReference>
<dbReference type="PANTHER" id="PTHR43377:SF8">
    <property type="entry name" value="BLR3664 PROTEIN"/>
    <property type="match status" value="1"/>
</dbReference>
<evidence type="ECO:0000259" key="2">
    <source>
        <dbReference type="Pfam" id="PF22725"/>
    </source>
</evidence>
<dbReference type="Pfam" id="PF22725">
    <property type="entry name" value="GFO_IDH_MocA_C3"/>
    <property type="match status" value="1"/>
</dbReference>
<dbReference type="Gene3D" id="3.30.360.10">
    <property type="entry name" value="Dihydrodipicolinate Reductase, domain 2"/>
    <property type="match status" value="1"/>
</dbReference>
<organism evidence="3">
    <name type="scientific">Alsobacter sp. KACC 23698</name>
    <dbReference type="NCBI Taxonomy" id="3149229"/>
    <lineage>
        <taxon>Bacteria</taxon>
        <taxon>Pseudomonadati</taxon>
        <taxon>Pseudomonadota</taxon>
        <taxon>Alphaproteobacteria</taxon>
        <taxon>Hyphomicrobiales</taxon>
        <taxon>Alsobacteraceae</taxon>
        <taxon>Alsobacter</taxon>
    </lineage>
</organism>
<sequence>MKRLALVGAGLIGREHAALIAAHPGASLEAICDPSPEAAEFARRMGAPFHADLQSMLDATRPDGVIVALPNQLHEPVALACIERGLPCLVEKPVADTIEAAFAIVQASERTGVPVLVGHQRRHSPDIRAAKSTIDEGALGPLVAVNGMTLFDKPDGYFVDWRRKAGGGVLLINLIHDIDVLRWLVGEIESVRAFTSSAVRGFEVEDTASLAIRFENGALGTFVISDAAVSPWAWEYTSGQALYHPTQPGACLFLAGRKASLSVSDLYLWRHDKPDGDWQDPLLREHRAPERSRTYVNQLDHFLDVIGGDAAPLTSARDGMLTLAATLAVARAGRENRSVTVAEMLAEAGALS</sequence>
<protein>
    <submittedName>
        <fullName evidence="3">Gfo/Idh/MocA family oxidoreductase</fullName>
    </submittedName>
</protein>
<proteinExistence type="predicted"/>
<dbReference type="RefSeq" id="WP_406854354.1">
    <property type="nucleotide sequence ID" value="NZ_CP157484.1"/>
</dbReference>
<dbReference type="SUPFAM" id="SSF55347">
    <property type="entry name" value="Glyceraldehyde-3-phosphate dehydrogenase-like, C-terminal domain"/>
    <property type="match status" value="1"/>
</dbReference>
<evidence type="ECO:0000313" key="3">
    <source>
        <dbReference type="EMBL" id="XBO37532.1"/>
    </source>
</evidence>
<reference evidence="3" key="1">
    <citation type="submission" date="2024-05" db="EMBL/GenBank/DDBJ databases">
        <authorList>
            <person name="Kim S."/>
            <person name="Heo J."/>
            <person name="Choi H."/>
            <person name="Choi Y."/>
            <person name="Kwon S.-W."/>
            <person name="Kim Y."/>
        </authorList>
    </citation>
    <scope>NUCLEOTIDE SEQUENCE</scope>
    <source>
        <strain evidence="3">KACC 23698</strain>
    </source>
</reference>
<dbReference type="Gene3D" id="3.40.50.720">
    <property type="entry name" value="NAD(P)-binding Rossmann-like Domain"/>
    <property type="match status" value="1"/>
</dbReference>
<dbReference type="PANTHER" id="PTHR43377">
    <property type="entry name" value="BILIVERDIN REDUCTASE A"/>
    <property type="match status" value="1"/>
</dbReference>
<evidence type="ECO:0000259" key="1">
    <source>
        <dbReference type="Pfam" id="PF01408"/>
    </source>
</evidence>
<dbReference type="AlphaFoldDB" id="A0AAU7JB09"/>
<dbReference type="GO" id="GO:0000166">
    <property type="term" value="F:nucleotide binding"/>
    <property type="evidence" value="ECO:0007669"/>
    <property type="project" value="InterPro"/>
</dbReference>